<dbReference type="SUPFAM" id="SSF55154">
    <property type="entry name" value="CYTH-like phosphatases"/>
    <property type="match status" value="1"/>
</dbReference>
<organism evidence="4 5">
    <name type="scientific">Streptomyces palmae</name>
    <dbReference type="NCBI Taxonomy" id="1701085"/>
    <lineage>
        <taxon>Bacteria</taxon>
        <taxon>Bacillati</taxon>
        <taxon>Actinomycetota</taxon>
        <taxon>Actinomycetes</taxon>
        <taxon>Kitasatosporales</taxon>
        <taxon>Streptomycetaceae</taxon>
        <taxon>Streptomyces</taxon>
    </lineage>
</organism>
<dbReference type="OrthoDB" id="9777271at2"/>
<protein>
    <submittedName>
        <fullName evidence="4">CYTH and CHAD domain-containing protein</fullName>
    </submittedName>
</protein>
<evidence type="ECO:0000259" key="3">
    <source>
        <dbReference type="PROSITE" id="PS51708"/>
    </source>
</evidence>
<dbReference type="InterPro" id="IPR038186">
    <property type="entry name" value="CHAD_dom_sf"/>
</dbReference>
<dbReference type="Pfam" id="PF01928">
    <property type="entry name" value="CYTH"/>
    <property type="match status" value="1"/>
</dbReference>
<proteinExistence type="predicted"/>
<dbReference type="InterPro" id="IPR033469">
    <property type="entry name" value="CYTH-like_dom_sf"/>
</dbReference>
<dbReference type="SMART" id="SM01118">
    <property type="entry name" value="CYTH"/>
    <property type="match status" value="1"/>
</dbReference>
<evidence type="ECO:0000313" key="5">
    <source>
        <dbReference type="Proteomes" id="UP000297948"/>
    </source>
</evidence>
<accession>A0A4Z0HHI4</accession>
<name>A0A4Z0HHI4_9ACTN</name>
<gene>
    <name evidence="4" type="ORF">E4099_05645</name>
</gene>
<dbReference type="PROSITE" id="PS51708">
    <property type="entry name" value="CHAD"/>
    <property type="match status" value="1"/>
</dbReference>
<evidence type="ECO:0000313" key="4">
    <source>
        <dbReference type="EMBL" id="TGB16207.1"/>
    </source>
</evidence>
<dbReference type="InterPro" id="IPR023577">
    <property type="entry name" value="CYTH_domain"/>
</dbReference>
<dbReference type="RefSeq" id="WP_135337826.1">
    <property type="nucleotide sequence ID" value="NZ_JBHLTX010000012.1"/>
</dbReference>
<dbReference type="Proteomes" id="UP000297948">
    <property type="component" value="Unassembled WGS sequence"/>
</dbReference>
<feature type="domain" description="CYTH" evidence="2">
    <location>
        <begin position="5"/>
        <end position="210"/>
    </location>
</feature>
<reference evidence="4 5" key="1">
    <citation type="submission" date="2019-03" db="EMBL/GenBank/DDBJ databases">
        <authorList>
            <person name="Gonzalez-Pimentel J.L."/>
        </authorList>
    </citation>
    <scope>NUCLEOTIDE SEQUENCE [LARGE SCALE GENOMIC DNA]</scope>
    <source>
        <strain evidence="4 5">JCM 31289</strain>
    </source>
</reference>
<dbReference type="Gene3D" id="1.40.20.10">
    <property type="entry name" value="CHAD domain"/>
    <property type="match status" value="1"/>
</dbReference>
<evidence type="ECO:0000259" key="2">
    <source>
        <dbReference type="PROSITE" id="PS51707"/>
    </source>
</evidence>
<comment type="caution">
    <text evidence="4">The sequence shown here is derived from an EMBL/GenBank/DDBJ whole genome shotgun (WGS) entry which is preliminary data.</text>
</comment>
<dbReference type="CDD" id="cd07374">
    <property type="entry name" value="CYTH-like_Pase"/>
    <property type="match status" value="1"/>
</dbReference>
<dbReference type="AlphaFoldDB" id="A0A4Z0HHI4"/>
<dbReference type="Gene3D" id="2.40.320.10">
    <property type="entry name" value="Hypothetical Protein Pfu-838710-001"/>
    <property type="match status" value="1"/>
</dbReference>
<dbReference type="PROSITE" id="PS51707">
    <property type="entry name" value="CYTH"/>
    <property type="match status" value="1"/>
</dbReference>
<dbReference type="SMART" id="SM00880">
    <property type="entry name" value="CHAD"/>
    <property type="match status" value="1"/>
</dbReference>
<evidence type="ECO:0000256" key="1">
    <source>
        <dbReference type="SAM" id="MobiDB-lite"/>
    </source>
</evidence>
<feature type="region of interest" description="Disordered" evidence="1">
    <location>
        <begin position="208"/>
        <end position="239"/>
    </location>
</feature>
<dbReference type="PANTHER" id="PTHR39339:SF1">
    <property type="entry name" value="CHAD DOMAIN-CONTAINING PROTEIN"/>
    <property type="match status" value="1"/>
</dbReference>
<sequence length="537" mass="58869">MAHTVREIERKYEAAEGGSPPDLTRLRSLRELPDAATLEERAPITLDATYYDTADRRLAADGITLRRRTGGADEGWHLKLPVRTEGTGRVVRDEIRAPLAERVPDELAALLRSRTLDAPLTPLIRLRTRRRVGLLRDAAGHDLAEISVDRVTARRPGPHGDTRHRFTEVEVELAEGADPDLLDRIEPRLTAAGLRPATADSKLARALAATEPADRPPEHPPEAAGGPSEDGRPAPPTAGDVVLDYARHQIDAIVALDPAVRRDVPDSVHRMRVATRRLRSTFRSYRRLLDRAVTDPLGAELKWLAAELGADRDLEVLTDRLGAALDGVPETLRLGPVRARLQRWSQTRRGDARTGLLAVLDSERYLALLGDLRGLTATPPTGPTGAPLLRPAAARGPGREIGRAVLRELDRLAARVDAAYQLPPGPDRDQALHNARKAAKRARYAAEAAQPWLGKPAKRLVKRITKVQKLLGEHQDSVLARTALREIAAQAHAAGESTFTLGLLHGREEARATEAQRALPEVWAKASRKKYRAPLSR</sequence>
<keyword evidence="5" id="KW-1185">Reference proteome</keyword>
<dbReference type="PANTHER" id="PTHR39339">
    <property type="entry name" value="SLR1444 PROTEIN"/>
    <property type="match status" value="1"/>
</dbReference>
<dbReference type="EMBL" id="SRID01000030">
    <property type="protein sequence ID" value="TGB16207.1"/>
    <property type="molecule type" value="Genomic_DNA"/>
</dbReference>
<dbReference type="Pfam" id="PF05235">
    <property type="entry name" value="CHAD"/>
    <property type="match status" value="1"/>
</dbReference>
<feature type="domain" description="CHAD" evidence="3">
    <location>
        <begin position="235"/>
        <end position="528"/>
    </location>
</feature>
<feature type="compositionally biased region" description="Basic and acidic residues" evidence="1">
    <location>
        <begin position="212"/>
        <end position="221"/>
    </location>
</feature>
<dbReference type="InterPro" id="IPR007899">
    <property type="entry name" value="CHAD_dom"/>
</dbReference>